<gene>
    <name evidence="3" type="ORF">PHACADRAFT_124959</name>
</gene>
<dbReference type="GO" id="GO:0016628">
    <property type="term" value="F:oxidoreductase activity, acting on the CH-CH group of donors, NAD or NADP as acceptor"/>
    <property type="evidence" value="ECO:0007669"/>
    <property type="project" value="InterPro"/>
</dbReference>
<dbReference type="HOGENOM" id="CLU_026673_29_1_1"/>
<dbReference type="InterPro" id="IPR013149">
    <property type="entry name" value="ADH-like_C"/>
</dbReference>
<reference evidence="3 4" key="1">
    <citation type="journal article" date="2012" name="BMC Genomics">
        <title>Comparative genomics of the white-rot fungi, Phanerochaete carnosa and P. chrysosporium, to elucidate the genetic basis of the distinct wood types they colonize.</title>
        <authorList>
            <person name="Suzuki H."/>
            <person name="MacDonald J."/>
            <person name="Syed K."/>
            <person name="Salamov A."/>
            <person name="Hori C."/>
            <person name="Aerts A."/>
            <person name="Henrissat B."/>
            <person name="Wiebenga A."/>
            <person name="vanKuyk P.A."/>
            <person name="Barry K."/>
            <person name="Lindquist E."/>
            <person name="LaButti K."/>
            <person name="Lapidus A."/>
            <person name="Lucas S."/>
            <person name="Coutinho P."/>
            <person name="Gong Y."/>
            <person name="Samejima M."/>
            <person name="Mahadevan R."/>
            <person name="Abou-Zaid M."/>
            <person name="de Vries R.P."/>
            <person name="Igarashi K."/>
            <person name="Yadav J.S."/>
            <person name="Grigoriev I.V."/>
            <person name="Master E.R."/>
        </authorList>
    </citation>
    <scope>NUCLEOTIDE SEQUENCE [LARGE SCALE GENOMIC DNA]</scope>
    <source>
        <strain evidence="3 4">HHB-10118-sp</strain>
    </source>
</reference>
<dbReference type="FunCoup" id="K5UTS6">
    <property type="interactions" value="68"/>
</dbReference>
<dbReference type="PANTHER" id="PTHR43205:SF7">
    <property type="entry name" value="PROSTAGLANDIN REDUCTASE 1"/>
    <property type="match status" value="1"/>
</dbReference>
<organism evidence="3 4">
    <name type="scientific">Phanerochaete carnosa (strain HHB-10118-sp)</name>
    <name type="common">White-rot fungus</name>
    <name type="synonym">Peniophora carnosa</name>
    <dbReference type="NCBI Taxonomy" id="650164"/>
    <lineage>
        <taxon>Eukaryota</taxon>
        <taxon>Fungi</taxon>
        <taxon>Dikarya</taxon>
        <taxon>Basidiomycota</taxon>
        <taxon>Agaricomycotina</taxon>
        <taxon>Agaricomycetes</taxon>
        <taxon>Polyporales</taxon>
        <taxon>Phanerochaetaceae</taxon>
        <taxon>Phanerochaete</taxon>
    </lineage>
</organism>
<dbReference type="InterPro" id="IPR041694">
    <property type="entry name" value="ADH_N_2"/>
</dbReference>
<sequence length="342" mass="37162">MAPVKNGRLLFNDIPSGYPEPGKTTIYDESETIDLDSVSLNGGFLVKTLVLSADPYLRARMRDPKVESFVPAFEKGQPISNFGVGVVLRSENKAIKAGDHVHGLFPFKKYITLPNLEGSRILENKERLPWSAYVGVAGMPGQTAYAAWKEYAQARKGETVFVTAASGPIGSLIVQFANADGMKVIASAGSDEKVAFVKSLGADVVFNYKKTKTADVLAKEGPINVYWDNVGGESLDAALANAAKHARFVECGYITGYNGEGTPVKNMAVVFGKEITLYGFLVFSLLPKYGEDFYREIPARVAKGELRYIEDAKKGLEWAGHAILENQQGKNHGKSVIIVAEE</sequence>
<dbReference type="EMBL" id="JH930474">
    <property type="protein sequence ID" value="EKM53346.1"/>
    <property type="molecule type" value="Genomic_DNA"/>
</dbReference>
<keyword evidence="4" id="KW-1185">Reference proteome</keyword>
<dbReference type="FunFam" id="3.40.50.720:FF:000121">
    <property type="entry name" value="Prostaglandin reductase 2"/>
    <property type="match status" value="1"/>
</dbReference>
<dbReference type="SMART" id="SM00829">
    <property type="entry name" value="PKS_ER"/>
    <property type="match status" value="1"/>
</dbReference>
<dbReference type="InterPro" id="IPR011032">
    <property type="entry name" value="GroES-like_sf"/>
</dbReference>
<dbReference type="Gene3D" id="3.90.180.10">
    <property type="entry name" value="Medium-chain alcohol dehydrogenases, catalytic domain"/>
    <property type="match status" value="1"/>
</dbReference>
<dbReference type="Proteomes" id="UP000008370">
    <property type="component" value="Unassembled WGS sequence"/>
</dbReference>
<feature type="domain" description="Enoyl reductase (ER)" evidence="2">
    <location>
        <begin position="44"/>
        <end position="337"/>
    </location>
</feature>
<evidence type="ECO:0000256" key="1">
    <source>
        <dbReference type="ARBA" id="ARBA00023002"/>
    </source>
</evidence>
<dbReference type="InParanoid" id="K5UTS6"/>
<dbReference type="KEGG" id="pco:PHACADRAFT_124959"/>
<dbReference type="Pfam" id="PF16884">
    <property type="entry name" value="ADH_N_2"/>
    <property type="match status" value="1"/>
</dbReference>
<evidence type="ECO:0000259" key="2">
    <source>
        <dbReference type="SMART" id="SM00829"/>
    </source>
</evidence>
<dbReference type="InterPro" id="IPR020843">
    <property type="entry name" value="ER"/>
</dbReference>
<dbReference type="Gene3D" id="3.40.50.720">
    <property type="entry name" value="NAD(P)-binding Rossmann-like Domain"/>
    <property type="match status" value="1"/>
</dbReference>
<name>K5UTS6_PHACS</name>
<evidence type="ECO:0000313" key="3">
    <source>
        <dbReference type="EMBL" id="EKM53346.1"/>
    </source>
</evidence>
<dbReference type="RefSeq" id="XP_007398038.1">
    <property type="nucleotide sequence ID" value="XM_007397976.1"/>
</dbReference>
<dbReference type="SUPFAM" id="SSF50129">
    <property type="entry name" value="GroES-like"/>
    <property type="match status" value="1"/>
</dbReference>
<dbReference type="GeneID" id="18908006"/>
<keyword evidence="1" id="KW-0560">Oxidoreductase</keyword>
<accession>K5UTS6</accession>
<dbReference type="InterPro" id="IPR036291">
    <property type="entry name" value="NAD(P)-bd_dom_sf"/>
</dbReference>
<evidence type="ECO:0000313" key="4">
    <source>
        <dbReference type="Proteomes" id="UP000008370"/>
    </source>
</evidence>
<dbReference type="Pfam" id="PF00107">
    <property type="entry name" value="ADH_zinc_N"/>
    <property type="match status" value="1"/>
</dbReference>
<protein>
    <recommendedName>
        <fullName evidence="2">Enoyl reductase (ER) domain-containing protein</fullName>
    </recommendedName>
</protein>
<proteinExistence type="predicted"/>
<dbReference type="PANTHER" id="PTHR43205">
    <property type="entry name" value="PROSTAGLANDIN REDUCTASE"/>
    <property type="match status" value="1"/>
</dbReference>
<dbReference type="SUPFAM" id="SSF51735">
    <property type="entry name" value="NAD(P)-binding Rossmann-fold domains"/>
    <property type="match status" value="1"/>
</dbReference>
<dbReference type="OrthoDB" id="809632at2759"/>
<dbReference type="CDD" id="cd05288">
    <property type="entry name" value="PGDH"/>
    <property type="match status" value="1"/>
</dbReference>
<dbReference type="InterPro" id="IPR045010">
    <property type="entry name" value="MDR_fam"/>
</dbReference>
<dbReference type="AlphaFoldDB" id="K5UTS6"/>